<proteinExistence type="predicted"/>
<dbReference type="EMBL" id="AP022596">
    <property type="protein sequence ID" value="BBY63071.1"/>
    <property type="molecule type" value="Genomic_DNA"/>
</dbReference>
<dbReference type="InterPro" id="IPR043763">
    <property type="entry name" value="DUF5709"/>
</dbReference>
<evidence type="ECO:0000259" key="2">
    <source>
        <dbReference type="Pfam" id="PF18970"/>
    </source>
</evidence>
<dbReference type="RefSeq" id="WP_163746777.1">
    <property type="nucleotide sequence ID" value="NZ_AP022596.1"/>
</dbReference>
<feature type="compositionally biased region" description="Acidic residues" evidence="1">
    <location>
        <begin position="82"/>
        <end position="98"/>
    </location>
</feature>
<dbReference type="Pfam" id="PF18970">
    <property type="entry name" value="DUF5709"/>
    <property type="match status" value="1"/>
</dbReference>
<dbReference type="AlphaFoldDB" id="A0A7I7T3I7"/>
<evidence type="ECO:0000256" key="1">
    <source>
        <dbReference type="SAM" id="MobiDB-lite"/>
    </source>
</evidence>
<gene>
    <name evidence="3" type="ORF">MHEL_13140</name>
</gene>
<evidence type="ECO:0000313" key="3">
    <source>
        <dbReference type="EMBL" id="BBY63071.1"/>
    </source>
</evidence>
<dbReference type="Proteomes" id="UP000467148">
    <property type="component" value="Chromosome"/>
</dbReference>
<accession>A0A7I7T3I7</accession>
<dbReference type="KEGG" id="mhev:MHEL_13140"/>
<feature type="compositionally biased region" description="Acidic residues" evidence="1">
    <location>
        <begin position="1"/>
        <end position="19"/>
    </location>
</feature>
<reference evidence="3 4" key="1">
    <citation type="journal article" date="2019" name="Emerg. Microbes Infect.">
        <title>Comprehensive subspecies identification of 175 nontuberculous mycobacteria species based on 7547 genomic profiles.</title>
        <authorList>
            <person name="Matsumoto Y."/>
            <person name="Kinjo T."/>
            <person name="Motooka D."/>
            <person name="Nabeya D."/>
            <person name="Jung N."/>
            <person name="Uechi K."/>
            <person name="Horii T."/>
            <person name="Iida T."/>
            <person name="Fujita J."/>
            <person name="Nakamura S."/>
        </authorList>
    </citation>
    <scope>NUCLEOTIDE SEQUENCE [LARGE SCALE GENOMIC DNA]</scope>
    <source>
        <strain evidence="3 4">JCM 30396</strain>
    </source>
</reference>
<feature type="domain" description="DUF5709" evidence="2">
    <location>
        <begin position="98"/>
        <end position="146"/>
    </location>
</feature>
<feature type="region of interest" description="Disordered" evidence="1">
    <location>
        <begin position="1"/>
        <end position="61"/>
    </location>
</feature>
<name>A0A7I7T3I7_9MYCO</name>
<evidence type="ECO:0000313" key="4">
    <source>
        <dbReference type="Proteomes" id="UP000467148"/>
    </source>
</evidence>
<feature type="region of interest" description="Disordered" evidence="1">
    <location>
        <begin position="76"/>
        <end position="120"/>
    </location>
</feature>
<sequence>MSTWDDSSDSGDYSVEDDNQLQPEDTLVDRGVDDILDEGISPPERPYARTNLDHPGPETLDELLAEEEPDPVARLGNVLDELSGDDSEDESDFPEDDEVGRARSGRLVATNEGSGEDDDSELFAADVGIDGGAASAEEAAMHVIDDED</sequence>
<organism evidence="3 4">
    <name type="scientific">Mycolicibacterium helvum</name>
    <dbReference type="NCBI Taxonomy" id="1534349"/>
    <lineage>
        <taxon>Bacteria</taxon>
        <taxon>Bacillati</taxon>
        <taxon>Actinomycetota</taxon>
        <taxon>Actinomycetes</taxon>
        <taxon>Mycobacteriales</taxon>
        <taxon>Mycobacteriaceae</taxon>
        <taxon>Mycolicibacterium</taxon>
    </lineage>
</organism>
<protein>
    <recommendedName>
        <fullName evidence="2">DUF5709 domain-containing protein</fullName>
    </recommendedName>
</protein>
<keyword evidence="4" id="KW-1185">Reference proteome</keyword>